<gene>
    <name evidence="2" type="ORF">PMEA_00010871</name>
</gene>
<evidence type="ECO:0000256" key="1">
    <source>
        <dbReference type="SAM" id="Phobius"/>
    </source>
</evidence>
<accession>A0AAU9VRT4</accession>
<proteinExistence type="predicted"/>
<dbReference type="AlphaFoldDB" id="A0AAU9VRT4"/>
<organism evidence="2 3">
    <name type="scientific">Pocillopora meandrina</name>
    <dbReference type="NCBI Taxonomy" id="46732"/>
    <lineage>
        <taxon>Eukaryota</taxon>
        <taxon>Metazoa</taxon>
        <taxon>Cnidaria</taxon>
        <taxon>Anthozoa</taxon>
        <taxon>Hexacorallia</taxon>
        <taxon>Scleractinia</taxon>
        <taxon>Astrocoeniina</taxon>
        <taxon>Pocilloporidae</taxon>
        <taxon>Pocillopora</taxon>
    </lineage>
</organism>
<feature type="transmembrane region" description="Helical" evidence="1">
    <location>
        <begin position="345"/>
        <end position="365"/>
    </location>
</feature>
<evidence type="ECO:0000313" key="2">
    <source>
        <dbReference type="EMBL" id="CAH3033036.1"/>
    </source>
</evidence>
<comment type="caution">
    <text evidence="2">The sequence shown here is derived from an EMBL/GenBank/DDBJ whole genome shotgun (WGS) entry which is preliminary data.</text>
</comment>
<keyword evidence="3" id="KW-1185">Reference proteome</keyword>
<keyword evidence="1" id="KW-0472">Membrane</keyword>
<reference evidence="2 3" key="1">
    <citation type="submission" date="2022-05" db="EMBL/GenBank/DDBJ databases">
        <authorList>
            <consortium name="Genoscope - CEA"/>
            <person name="William W."/>
        </authorList>
    </citation>
    <scope>NUCLEOTIDE SEQUENCE [LARGE SCALE GENOMIC DNA]</scope>
</reference>
<name>A0AAU9VRT4_9CNID</name>
<dbReference type="Proteomes" id="UP001159428">
    <property type="component" value="Unassembled WGS sequence"/>
</dbReference>
<sequence>MDMLRAEEKRWLVVGICLSKVLTPAMRSVIRQEMHQLYQNMVLAPTCIHSQTLSSHHRSLPPSTVRLNYVNINNNATQSSYHSYDYCVKDELSLAKLFVKPFMSGFTGFDETLDLSAALSILCVAPNFVCYGIDIIASNVRDWVRNEWGHCNFAIWTEAYYQNCFQLMEKLITRLNLSEASEEAVLKDLQEWRNRGMDMCFGQQIISDVLKLVQDEMAVLSTSVDENKESWKQGHEGLMNTLHNLRERFADDFSKLEAKHAALESGLISVKEDHLKLKEVGVSLSRGIDKLNSKEETVPPDKSASGLHWKLPVAVLLLAAVLFLYEQSFGECGMFHYWYSRAALFWKIVVVILLVGIVIFLYQYFTRGTKLRYWYCNCGCIPGHKLSFVYKTFDRQTPKVNGIEFDWEKLRNKLGLTFEAMDRPGMHYYLNIDRCAYGGVVQVASWLDNIPQVRGPEIFAVNSEYTQVYYHDDGEWHPYISARDIRYTTGHR</sequence>
<protein>
    <submittedName>
        <fullName evidence="2">Uncharacterized protein</fullName>
    </submittedName>
</protein>
<evidence type="ECO:0000313" key="3">
    <source>
        <dbReference type="Proteomes" id="UP001159428"/>
    </source>
</evidence>
<dbReference type="EMBL" id="CALNXJ010000002">
    <property type="protein sequence ID" value="CAH3033036.1"/>
    <property type="molecule type" value="Genomic_DNA"/>
</dbReference>
<keyword evidence="1" id="KW-1133">Transmembrane helix</keyword>
<keyword evidence="1" id="KW-0812">Transmembrane</keyword>